<keyword evidence="11" id="KW-0675">Receptor</keyword>
<keyword evidence="5" id="KW-0812">Transmembrane</keyword>
<evidence type="ECO:0000256" key="11">
    <source>
        <dbReference type="ARBA" id="ARBA00023170"/>
    </source>
</evidence>
<dbReference type="Proteomes" id="UP001459277">
    <property type="component" value="Unassembled WGS sequence"/>
</dbReference>
<keyword evidence="10" id="KW-0472">Membrane</keyword>
<evidence type="ECO:0000256" key="8">
    <source>
        <dbReference type="ARBA" id="ARBA00022840"/>
    </source>
</evidence>
<dbReference type="Pfam" id="PF00069">
    <property type="entry name" value="Pkinase"/>
    <property type="match status" value="1"/>
</dbReference>
<evidence type="ECO:0000256" key="5">
    <source>
        <dbReference type="ARBA" id="ARBA00022692"/>
    </source>
</evidence>
<feature type="domain" description="Protein kinase" evidence="13">
    <location>
        <begin position="1"/>
        <end position="126"/>
    </location>
</feature>
<dbReference type="GO" id="GO:0002229">
    <property type="term" value="P:defense response to oomycetes"/>
    <property type="evidence" value="ECO:0007669"/>
    <property type="project" value="UniProtKB-ARBA"/>
</dbReference>
<keyword evidence="9" id="KW-1133">Transmembrane helix</keyword>
<comment type="subcellular location">
    <subcellularLocation>
        <location evidence="1">Cell membrane</location>
        <topology evidence="1">Single-pass type I membrane protein</topology>
    </subcellularLocation>
</comment>
<keyword evidence="8" id="KW-0067">ATP-binding</keyword>
<organism evidence="14 15">
    <name type="scientific">Lithocarpus litseifolius</name>
    <dbReference type="NCBI Taxonomy" id="425828"/>
    <lineage>
        <taxon>Eukaryota</taxon>
        <taxon>Viridiplantae</taxon>
        <taxon>Streptophyta</taxon>
        <taxon>Embryophyta</taxon>
        <taxon>Tracheophyta</taxon>
        <taxon>Spermatophyta</taxon>
        <taxon>Magnoliopsida</taxon>
        <taxon>eudicotyledons</taxon>
        <taxon>Gunneridae</taxon>
        <taxon>Pentapetalae</taxon>
        <taxon>rosids</taxon>
        <taxon>fabids</taxon>
        <taxon>Fagales</taxon>
        <taxon>Fagaceae</taxon>
        <taxon>Lithocarpus</taxon>
    </lineage>
</organism>
<evidence type="ECO:0000256" key="10">
    <source>
        <dbReference type="ARBA" id="ARBA00023136"/>
    </source>
</evidence>
<evidence type="ECO:0000256" key="3">
    <source>
        <dbReference type="ARBA" id="ARBA00010217"/>
    </source>
</evidence>
<evidence type="ECO:0000256" key="4">
    <source>
        <dbReference type="ARBA" id="ARBA00022475"/>
    </source>
</evidence>
<dbReference type="PANTHER" id="PTHR27007">
    <property type="match status" value="1"/>
</dbReference>
<sequence>MDHARGSRTTNLAGTKGYMDPGCVTTRRASKESDIYSFGIVALELACGRKPVIHEAPEDQAFMLEWVRELHGREPLNAADQRLGGHFDEQQMKCLLNVGLWCAHFEYDRRLSIREAIQVLKFEASLPLPQLDTPRSSHHTPTMNKAAALLSTSNGAADSTG</sequence>
<reference evidence="14 15" key="1">
    <citation type="submission" date="2024-01" db="EMBL/GenBank/DDBJ databases">
        <title>A telomere-to-telomere, gap-free genome of sweet tea (Lithocarpus litseifolius).</title>
        <authorList>
            <person name="Zhou J."/>
        </authorList>
    </citation>
    <scope>NUCLEOTIDE SEQUENCE [LARGE SCALE GENOMIC DNA]</scope>
    <source>
        <strain evidence="14">Zhou-2022a</strain>
        <tissue evidence="14">Leaf</tissue>
    </source>
</reference>
<comment type="similarity">
    <text evidence="2">In the N-terminal section; belongs to the leguminous lectin family.</text>
</comment>
<evidence type="ECO:0000313" key="15">
    <source>
        <dbReference type="Proteomes" id="UP001459277"/>
    </source>
</evidence>
<accession>A0AAW2BRK9</accession>
<keyword evidence="7" id="KW-0547">Nucleotide-binding</keyword>
<evidence type="ECO:0000313" key="14">
    <source>
        <dbReference type="EMBL" id="KAK9987797.1"/>
    </source>
</evidence>
<dbReference type="GO" id="GO:0005524">
    <property type="term" value="F:ATP binding"/>
    <property type="evidence" value="ECO:0007669"/>
    <property type="project" value="UniProtKB-KW"/>
</dbReference>
<dbReference type="FunFam" id="1.10.510.10:FF:000240">
    <property type="entry name" value="Lectin-domain containing receptor kinase A4.3"/>
    <property type="match status" value="1"/>
</dbReference>
<evidence type="ECO:0000256" key="7">
    <source>
        <dbReference type="ARBA" id="ARBA00022741"/>
    </source>
</evidence>
<evidence type="ECO:0000256" key="9">
    <source>
        <dbReference type="ARBA" id="ARBA00022989"/>
    </source>
</evidence>
<dbReference type="PROSITE" id="PS50011">
    <property type="entry name" value="PROTEIN_KINASE_DOM"/>
    <property type="match status" value="1"/>
</dbReference>
<gene>
    <name evidence="14" type="ORF">SO802_028036</name>
</gene>
<dbReference type="EMBL" id="JAZDWU010000010">
    <property type="protein sequence ID" value="KAK9987797.1"/>
    <property type="molecule type" value="Genomic_DNA"/>
</dbReference>
<evidence type="ECO:0000256" key="6">
    <source>
        <dbReference type="ARBA" id="ARBA00022729"/>
    </source>
</evidence>
<dbReference type="InterPro" id="IPR011009">
    <property type="entry name" value="Kinase-like_dom_sf"/>
</dbReference>
<proteinExistence type="inferred from homology"/>
<protein>
    <recommendedName>
        <fullName evidence="13">Protein kinase domain-containing protein</fullName>
    </recommendedName>
</protein>
<dbReference type="InterPro" id="IPR000719">
    <property type="entry name" value="Prot_kinase_dom"/>
</dbReference>
<comment type="caution">
    <text evidence="14">The sequence shown here is derived from an EMBL/GenBank/DDBJ whole genome shotgun (WGS) entry which is preliminary data.</text>
</comment>
<comment type="similarity">
    <text evidence="3">In the C-terminal section; belongs to the protein kinase superfamily. Ser/Thr protein kinase family.</text>
</comment>
<evidence type="ECO:0000256" key="2">
    <source>
        <dbReference type="ARBA" id="ARBA00008536"/>
    </source>
</evidence>
<evidence type="ECO:0000259" key="13">
    <source>
        <dbReference type="PROSITE" id="PS50011"/>
    </source>
</evidence>
<dbReference type="SUPFAM" id="SSF56112">
    <property type="entry name" value="Protein kinase-like (PK-like)"/>
    <property type="match status" value="1"/>
</dbReference>
<keyword evidence="6" id="KW-0732">Signal</keyword>
<evidence type="ECO:0000256" key="12">
    <source>
        <dbReference type="ARBA" id="ARBA00023180"/>
    </source>
</evidence>
<dbReference type="AlphaFoldDB" id="A0AAW2BRK9"/>
<name>A0AAW2BRK9_9ROSI</name>
<evidence type="ECO:0000256" key="1">
    <source>
        <dbReference type="ARBA" id="ARBA00004251"/>
    </source>
</evidence>
<dbReference type="GO" id="GO:0005886">
    <property type="term" value="C:plasma membrane"/>
    <property type="evidence" value="ECO:0007669"/>
    <property type="project" value="UniProtKB-SubCell"/>
</dbReference>
<keyword evidence="12" id="KW-0325">Glycoprotein</keyword>
<keyword evidence="15" id="KW-1185">Reference proteome</keyword>
<dbReference type="Gene3D" id="1.10.510.10">
    <property type="entry name" value="Transferase(Phosphotransferase) domain 1"/>
    <property type="match status" value="1"/>
</dbReference>
<keyword evidence="4" id="KW-1003">Cell membrane</keyword>
<dbReference type="InterPro" id="IPR050528">
    <property type="entry name" value="L-type_Lectin-RKs"/>
</dbReference>
<dbReference type="GO" id="GO:0004672">
    <property type="term" value="F:protein kinase activity"/>
    <property type="evidence" value="ECO:0007669"/>
    <property type="project" value="InterPro"/>
</dbReference>